<dbReference type="GO" id="GO:0004301">
    <property type="term" value="F:epoxide hydrolase activity"/>
    <property type="evidence" value="ECO:0007669"/>
    <property type="project" value="TreeGrafter"/>
</dbReference>
<keyword evidence="1" id="KW-0378">Hydrolase</keyword>
<dbReference type="OrthoDB" id="6431331at2759"/>
<dbReference type="PANTHER" id="PTHR42977">
    <property type="entry name" value="HYDROLASE-RELATED"/>
    <property type="match status" value="1"/>
</dbReference>
<organism evidence="3 4">
    <name type="scientific">Dentipellis fragilis</name>
    <dbReference type="NCBI Taxonomy" id="205917"/>
    <lineage>
        <taxon>Eukaryota</taxon>
        <taxon>Fungi</taxon>
        <taxon>Dikarya</taxon>
        <taxon>Basidiomycota</taxon>
        <taxon>Agaricomycotina</taxon>
        <taxon>Agaricomycetes</taxon>
        <taxon>Russulales</taxon>
        <taxon>Hericiaceae</taxon>
        <taxon>Dentipellis</taxon>
    </lineage>
</organism>
<dbReference type="InterPro" id="IPR051340">
    <property type="entry name" value="Haloalkane_dehalogenase"/>
</dbReference>
<proteinExistence type="predicted"/>
<dbReference type="InterPro" id="IPR000073">
    <property type="entry name" value="AB_hydrolase_1"/>
</dbReference>
<dbReference type="InterPro" id="IPR029058">
    <property type="entry name" value="AB_hydrolase_fold"/>
</dbReference>
<evidence type="ECO:0000259" key="2">
    <source>
        <dbReference type="Pfam" id="PF00561"/>
    </source>
</evidence>
<dbReference type="Pfam" id="PF00561">
    <property type="entry name" value="Abhydrolase_1"/>
    <property type="match status" value="1"/>
</dbReference>
<dbReference type="SUPFAM" id="SSF53474">
    <property type="entry name" value="alpha/beta-Hydrolases"/>
    <property type="match status" value="1"/>
</dbReference>
<reference evidence="3 4" key="1">
    <citation type="submission" date="2019-02" db="EMBL/GenBank/DDBJ databases">
        <title>Genome sequencing of the rare red list fungi Dentipellis fragilis.</title>
        <authorList>
            <person name="Buettner E."/>
            <person name="Kellner H."/>
        </authorList>
    </citation>
    <scope>NUCLEOTIDE SEQUENCE [LARGE SCALE GENOMIC DNA]</scope>
    <source>
        <strain evidence="3 4">DSM 105465</strain>
    </source>
</reference>
<evidence type="ECO:0000313" key="4">
    <source>
        <dbReference type="Proteomes" id="UP000298327"/>
    </source>
</evidence>
<dbReference type="STRING" id="205917.A0A4Y9Y1L9"/>
<comment type="caution">
    <text evidence="3">The sequence shown here is derived from an EMBL/GenBank/DDBJ whole genome shotgun (WGS) entry which is preliminary data.</text>
</comment>
<dbReference type="PANTHER" id="PTHR42977:SF3">
    <property type="entry name" value="AB HYDROLASE-1 DOMAIN-CONTAINING PROTEIN"/>
    <property type="match status" value="1"/>
</dbReference>
<dbReference type="Gene3D" id="3.40.50.1820">
    <property type="entry name" value="alpha/beta hydrolase"/>
    <property type="match status" value="2"/>
</dbReference>
<evidence type="ECO:0000313" key="3">
    <source>
        <dbReference type="EMBL" id="TFY56255.1"/>
    </source>
</evidence>
<feature type="domain" description="AB hydrolase-1" evidence="2">
    <location>
        <begin position="13"/>
        <end position="67"/>
    </location>
</feature>
<gene>
    <name evidence="3" type="ORF">EVG20_g8998</name>
</gene>
<keyword evidence="4" id="KW-1185">Reference proteome</keyword>
<dbReference type="AlphaFoldDB" id="A0A4Y9Y1L9"/>
<dbReference type="EMBL" id="SEOQ01000843">
    <property type="protein sequence ID" value="TFY56255.1"/>
    <property type="molecule type" value="Genomic_DNA"/>
</dbReference>
<protein>
    <recommendedName>
        <fullName evidence="2">AB hydrolase-1 domain-containing protein</fullName>
    </recommendedName>
</protein>
<evidence type="ECO:0000256" key="1">
    <source>
        <dbReference type="ARBA" id="ARBA00022801"/>
    </source>
</evidence>
<name>A0A4Y9Y1L9_9AGAM</name>
<sequence>MSPAAGPTNVDAPTIVLLHGFPTSSHQFRNLIPLLAHKSRVVAPDYPGYGFTEVPAERKYEYTFASLTTTFEPVRRRPGAPEVRDLHIRLRRKPSPFRPVPLTSTLTPPRPARQAPVGYRFALAHPTRITAIIAQNGNMYKEGAAPMEQATPTACPHQCRAVPAVPRVLRTSGVPVLAIWGENDTIFVKAGAEAYRKDAKVLEMKYVENGHFALKTNEELFAEEIQGFLEKHVE</sequence>
<accession>A0A4Y9Y1L9</accession>
<dbReference type="Proteomes" id="UP000298327">
    <property type="component" value="Unassembled WGS sequence"/>
</dbReference>